<feature type="region of interest" description="Disordered" evidence="2">
    <location>
        <begin position="781"/>
        <end position="802"/>
    </location>
</feature>
<feature type="region of interest" description="Disordered" evidence="2">
    <location>
        <begin position="93"/>
        <end position="113"/>
    </location>
</feature>
<evidence type="ECO:0000256" key="2">
    <source>
        <dbReference type="SAM" id="MobiDB-lite"/>
    </source>
</evidence>
<keyword evidence="5" id="KW-1185">Reference proteome</keyword>
<protein>
    <submittedName>
        <fullName evidence="4">Peptidoglycan-binding protein</fullName>
    </submittedName>
</protein>
<dbReference type="Gene3D" id="1.20.1270.70">
    <property type="entry name" value="Designed single chain three-helix bundle"/>
    <property type="match status" value="1"/>
</dbReference>
<dbReference type="SMART" id="SM00671">
    <property type="entry name" value="SEL1"/>
    <property type="match status" value="4"/>
</dbReference>
<feature type="region of interest" description="Disordered" evidence="2">
    <location>
        <begin position="36"/>
        <end position="59"/>
    </location>
</feature>
<comment type="caution">
    <text evidence="4">The sequence shown here is derived from an EMBL/GenBank/DDBJ whole genome shotgun (WGS) entry which is preliminary data.</text>
</comment>
<dbReference type="PANTHER" id="PTHR43628:SF1">
    <property type="entry name" value="CHITIN SYNTHASE REGULATORY FACTOR 2-RELATED"/>
    <property type="match status" value="1"/>
</dbReference>
<accession>A0ABT3ZDH7</accession>
<gene>
    <name evidence="4" type="ORF">OEG84_19270</name>
</gene>
<feature type="coiled-coil region" evidence="1">
    <location>
        <begin position="451"/>
        <end position="532"/>
    </location>
</feature>
<feature type="region of interest" description="Disordered" evidence="2">
    <location>
        <begin position="744"/>
        <end position="764"/>
    </location>
</feature>
<feature type="compositionally biased region" description="Low complexity" evidence="2">
    <location>
        <begin position="93"/>
        <end position="103"/>
    </location>
</feature>
<dbReference type="InterPro" id="IPR011990">
    <property type="entry name" value="TPR-like_helical_dom_sf"/>
</dbReference>
<dbReference type="InterPro" id="IPR052945">
    <property type="entry name" value="Mitotic_Regulator"/>
</dbReference>
<evidence type="ECO:0000256" key="1">
    <source>
        <dbReference type="SAM" id="Coils"/>
    </source>
</evidence>
<reference evidence="4" key="1">
    <citation type="submission" date="2022-10" db="EMBL/GenBank/DDBJ databases">
        <title>Hoeflea sp. G2-23, isolated from marine algae.</title>
        <authorList>
            <person name="Kristyanto S."/>
            <person name="Kim J.M."/>
            <person name="Jeon C.O."/>
        </authorList>
    </citation>
    <scope>NUCLEOTIDE SEQUENCE</scope>
    <source>
        <strain evidence="4">G2-23</strain>
    </source>
</reference>
<evidence type="ECO:0000313" key="4">
    <source>
        <dbReference type="EMBL" id="MCY0149789.1"/>
    </source>
</evidence>
<feature type="compositionally biased region" description="Low complexity" evidence="2">
    <location>
        <begin position="43"/>
        <end position="57"/>
    </location>
</feature>
<dbReference type="InterPro" id="IPR036366">
    <property type="entry name" value="PGBDSf"/>
</dbReference>
<dbReference type="InterPro" id="IPR006597">
    <property type="entry name" value="Sel1-like"/>
</dbReference>
<dbReference type="RefSeq" id="WP_267655227.1">
    <property type="nucleotide sequence ID" value="NZ_JAOVZR010000001.1"/>
</dbReference>
<dbReference type="PANTHER" id="PTHR43628">
    <property type="entry name" value="ACTIVATOR OF C KINASE PROTEIN 1-RELATED"/>
    <property type="match status" value="1"/>
</dbReference>
<dbReference type="SUPFAM" id="SSF81901">
    <property type="entry name" value="HCP-like"/>
    <property type="match status" value="1"/>
</dbReference>
<name>A0ABT3ZDH7_9HYPH</name>
<dbReference type="InterPro" id="IPR036365">
    <property type="entry name" value="PGBD-like_sf"/>
</dbReference>
<dbReference type="SUPFAM" id="SSF47090">
    <property type="entry name" value="PGBD-like"/>
    <property type="match status" value="1"/>
</dbReference>
<dbReference type="Proteomes" id="UP001073227">
    <property type="component" value="Unassembled WGS sequence"/>
</dbReference>
<dbReference type="InterPro" id="IPR002477">
    <property type="entry name" value="Peptidoglycan-bd-like"/>
</dbReference>
<evidence type="ECO:0000259" key="3">
    <source>
        <dbReference type="Pfam" id="PF01471"/>
    </source>
</evidence>
<organism evidence="4 5">
    <name type="scientific">Hoeflea algicola</name>
    <dbReference type="NCBI Taxonomy" id="2983763"/>
    <lineage>
        <taxon>Bacteria</taxon>
        <taxon>Pseudomonadati</taxon>
        <taxon>Pseudomonadota</taxon>
        <taxon>Alphaproteobacteria</taxon>
        <taxon>Hyphomicrobiales</taxon>
        <taxon>Rhizobiaceae</taxon>
        <taxon>Hoeflea</taxon>
    </lineage>
</organism>
<dbReference type="Gene3D" id="1.10.101.10">
    <property type="entry name" value="PGBD-like superfamily/PGBD"/>
    <property type="match status" value="1"/>
</dbReference>
<feature type="domain" description="Peptidoglycan binding-like" evidence="3">
    <location>
        <begin position="1248"/>
        <end position="1301"/>
    </location>
</feature>
<dbReference type="Gene3D" id="1.25.40.10">
    <property type="entry name" value="Tetratricopeptide repeat domain"/>
    <property type="match status" value="1"/>
</dbReference>
<evidence type="ECO:0000313" key="5">
    <source>
        <dbReference type="Proteomes" id="UP001073227"/>
    </source>
</evidence>
<feature type="region of interest" description="Disordered" evidence="2">
    <location>
        <begin position="692"/>
        <end position="715"/>
    </location>
</feature>
<sequence length="1308" mass="137058">MNGSRSHSSRYGSGDSSLDALNRTIEGLEARIEDMLGRGGQPGKAANAARPAPAGAGSDMLDGIRARQRALENIQRGPVHSAVKPQAPNFFAQQPAAAAAPARPAAPTPAPRTDLSEALVKEMAALRREMSELRTEARDQALPQDLRRDLAGISASIDALGAQDSGADSLRLELDSMRSMIDRLAREDSVQSLESRWQAMEEQVSGLDVGGLREELVNLAYRLDDIREALATMPATGQVQAIEDKIAELAQAIEIMTTQPAEFGAEFPQLFDQLGARLDEITRAIAAIPAPPTPVVDTAPFDRLEARLASVAQKIDQLQLEPAETTSDIGARIEHLAARVAELADEEAVARLDARIERLQTLVEDGARGDRMPELSEYLSDISNKIEALDARGVDPSVLARLDNLADQIENFAATPHQPAAVPEAVIGRLEALIGRAEATASRSVDPLPGLETLDARLADIAAKLQQAEVTAAGYAMQPAGGLENVEAQLAEIAARLDRAPAEQAHVTIPGIENLEARLADIADRLDMSSNAVAGPSDEAIRGLEDQIANLSRLVSSAPSSAASEAFDDRFASLEEHLATSDEFIVEAARQAAEAALMAYSGQMGGAPSAQSIANIEVITALADDLKALEGLSRKSDDRTMRAFEAVQDTLLKIAGRLEKLDMGQISGGSVGLAGMRDAVADARTAVEAAMPSASTDALDHAMQSADGSGEEGRYQAGAHKIAGQGEHTDRVPHSPAEAAARAAAFATSEEMGQHSGALDAAGKSDGKSFLSGLAARIRPGKEAPTPVAAEPQFTETNTPPLDPSMELDAATANMPLEPGSGAPDINRILQKVREAQAVERQRGGAADDGSEKSEFLASARRAAMAAAAEVETIGKGRKAGKASGGLRDVLKSRRRPILMAAGAVLLAIMSFPLVTGMLSGGSDDQAAVEPAIVEPAAPVEQLAAPLSAESGEADIENPQQLAEARLPEVRRIEPGKDPLVSDTSVTDTPVAVSSEETAAIAPAASPAPAVQVENNDASVLMAELDALPEGAAPAALKAAAAAGNPLAFYEIGARFTDGRGVAVDLSRAATWYQRAADLGHAPSQYRIANFYEKGSGVDRDLAAAKKWYQMAAEQGNASAMHNLAVLYATAGQAPDFDNAAEWFGRAADVGVRDSQVNLAILYARGDGVTRDLVQSYKWFAIAANDGDKDAAVKRDEVFNALRPEQAEAARAAVANWTAKPISPEANAVEVPATWGGDSTETAAVDMGKAIRNIQAILNNNGFDAGKADGMMGKKTISAIKAFQSSIGMEPTGEITDALVKELLARNG</sequence>
<dbReference type="Pfam" id="PF01471">
    <property type="entry name" value="PG_binding_1"/>
    <property type="match status" value="1"/>
</dbReference>
<proteinExistence type="predicted"/>
<dbReference type="Pfam" id="PF08238">
    <property type="entry name" value="Sel1"/>
    <property type="match status" value="4"/>
</dbReference>
<keyword evidence="1" id="KW-0175">Coiled coil</keyword>
<dbReference type="EMBL" id="JAOVZR010000001">
    <property type="protein sequence ID" value="MCY0149789.1"/>
    <property type="molecule type" value="Genomic_DNA"/>
</dbReference>